<name>I8RMC1_9FIRM</name>
<gene>
    <name evidence="2" type="ORF">FB4_0206</name>
</gene>
<dbReference type="AlphaFoldDB" id="I8RMC1"/>
<dbReference type="InterPro" id="IPR004843">
    <property type="entry name" value="Calcineurin-like_PHP"/>
</dbReference>
<evidence type="ECO:0000259" key="1">
    <source>
        <dbReference type="Pfam" id="PF00149"/>
    </source>
</evidence>
<proteinExistence type="predicted"/>
<dbReference type="Pfam" id="PF00149">
    <property type="entry name" value="Metallophos"/>
    <property type="match status" value="1"/>
</dbReference>
<protein>
    <submittedName>
        <fullName evidence="2">Calcineurin-like phosphoesterase superfamily domain-containing protein</fullName>
    </submittedName>
</protein>
<dbReference type="PATRIC" id="fig|1149862.3.peg.1097"/>
<dbReference type="EMBL" id="AKVJ01000011">
    <property type="protein sequence ID" value="EIW19955.1"/>
    <property type="molecule type" value="Genomic_DNA"/>
</dbReference>
<dbReference type="PANTHER" id="PTHR30337:SF0">
    <property type="entry name" value="NUCLEASE SBCCD SUBUNIT D"/>
    <property type="match status" value="1"/>
</dbReference>
<dbReference type="RefSeq" id="WP_007932086.1">
    <property type="nucleotide sequence ID" value="NZ_AKVJ01000011.1"/>
</dbReference>
<organism evidence="2 3">
    <name type="scientific">Pelosinus fermentans B4</name>
    <dbReference type="NCBI Taxonomy" id="1149862"/>
    <lineage>
        <taxon>Bacteria</taxon>
        <taxon>Bacillati</taxon>
        <taxon>Bacillota</taxon>
        <taxon>Negativicutes</taxon>
        <taxon>Selenomonadales</taxon>
        <taxon>Sporomusaceae</taxon>
        <taxon>Pelosinus</taxon>
    </lineage>
</organism>
<dbReference type="SUPFAM" id="SSF56300">
    <property type="entry name" value="Metallo-dependent phosphatases"/>
    <property type="match status" value="1"/>
</dbReference>
<comment type="caution">
    <text evidence="2">The sequence shown here is derived from an EMBL/GenBank/DDBJ whole genome shotgun (WGS) entry which is preliminary data.</text>
</comment>
<dbReference type="InterPro" id="IPR029052">
    <property type="entry name" value="Metallo-depent_PP-like"/>
</dbReference>
<dbReference type="OrthoDB" id="9773856at2"/>
<dbReference type="Gene3D" id="3.60.21.10">
    <property type="match status" value="1"/>
</dbReference>
<accession>I8RMC1</accession>
<evidence type="ECO:0000313" key="2">
    <source>
        <dbReference type="EMBL" id="EIW19955.1"/>
    </source>
</evidence>
<keyword evidence="3" id="KW-1185">Reference proteome</keyword>
<dbReference type="PANTHER" id="PTHR30337">
    <property type="entry name" value="COMPONENT OF ATP-DEPENDENT DSDNA EXONUCLEASE"/>
    <property type="match status" value="1"/>
</dbReference>
<evidence type="ECO:0000313" key="3">
    <source>
        <dbReference type="Proteomes" id="UP000004324"/>
    </source>
</evidence>
<dbReference type="GO" id="GO:0016787">
    <property type="term" value="F:hydrolase activity"/>
    <property type="evidence" value="ECO:0007669"/>
    <property type="project" value="InterPro"/>
</dbReference>
<dbReference type="Proteomes" id="UP000004324">
    <property type="component" value="Unassembled WGS sequence"/>
</dbReference>
<feature type="domain" description="Calcineurin-like phosphoesterase" evidence="1">
    <location>
        <begin position="2"/>
        <end position="200"/>
    </location>
</feature>
<sequence length="329" mass="36618" precursor="true">MIRFLVTGDLHLKGANPRNRVGSYKQAAIDKLREVFEMAKAYGCEAIIQPGDVWDSPEVANGVLLEYMAVMKESPCPIIACSGNHDVYGYNLESLERASLHILELLVPKLSVNKGMGYRVTDKPYVDITMQPYEGKVDVDGWGYAYEWPENKRQTDYSDITHIHVVHGMLLDHKPPFDKFTLLEDVKTNADIVITGHDHTGYGIYRRADGVTFINPGALLRSAASISEIERPIQVALIEIRGKGDYDVNLHNIMCARPGNEVLDRSKIEADQKRAYAMESFAALIQSDAGEKVLIDINSIVEQVAASEKYEPAVVANALERIAAERANL</sequence>
<dbReference type="InterPro" id="IPR050535">
    <property type="entry name" value="DNA_Repair-Maintenance_Comp"/>
</dbReference>
<reference evidence="2 3" key="1">
    <citation type="journal article" date="2012" name="J. Bacteriol.">
        <title>Draft Genome Sequences for Two Metal-Reducing Pelosinus fermentans Strains Isolated from a Cr(VI)-Contaminated Site and for Type Strain R7.</title>
        <authorList>
            <person name="Brown S.D."/>
            <person name="Podar M."/>
            <person name="Klingeman D.M."/>
            <person name="Johnson C.M."/>
            <person name="Yang Z.K."/>
            <person name="Utturkar S.M."/>
            <person name="Land M.L."/>
            <person name="Mosher J.J."/>
            <person name="Hurt R.A.Jr."/>
            <person name="Phelps T.J."/>
            <person name="Palumbo A.V."/>
            <person name="Arkin A.P."/>
            <person name="Hazen T.C."/>
            <person name="Elias D.A."/>
        </authorList>
    </citation>
    <scope>NUCLEOTIDE SEQUENCE [LARGE SCALE GENOMIC DNA]</scope>
    <source>
        <strain evidence="2 3">B4</strain>
    </source>
</reference>